<dbReference type="InterPro" id="IPR014284">
    <property type="entry name" value="RNA_pol_sigma-70_dom"/>
</dbReference>
<dbReference type="GO" id="GO:0003677">
    <property type="term" value="F:DNA binding"/>
    <property type="evidence" value="ECO:0007669"/>
    <property type="project" value="InterPro"/>
</dbReference>
<dbReference type="Pfam" id="PF08281">
    <property type="entry name" value="Sigma70_r4_2"/>
    <property type="match status" value="1"/>
</dbReference>
<evidence type="ECO:0000256" key="4">
    <source>
        <dbReference type="ARBA" id="ARBA00023163"/>
    </source>
</evidence>
<dbReference type="InterPro" id="IPR013325">
    <property type="entry name" value="RNA_pol_sigma_r2"/>
</dbReference>
<organism evidence="7 8">
    <name type="scientific">Neorhodopirellula pilleata</name>
    <dbReference type="NCBI Taxonomy" id="2714738"/>
    <lineage>
        <taxon>Bacteria</taxon>
        <taxon>Pseudomonadati</taxon>
        <taxon>Planctomycetota</taxon>
        <taxon>Planctomycetia</taxon>
        <taxon>Pirellulales</taxon>
        <taxon>Pirellulaceae</taxon>
        <taxon>Neorhodopirellula</taxon>
    </lineage>
</organism>
<gene>
    <name evidence="7" type="ORF">Pla100_37060</name>
</gene>
<dbReference type="SUPFAM" id="SSF88659">
    <property type="entry name" value="Sigma3 and sigma4 domains of RNA polymerase sigma factors"/>
    <property type="match status" value="1"/>
</dbReference>
<reference evidence="7 8" key="1">
    <citation type="submission" date="2019-02" db="EMBL/GenBank/DDBJ databases">
        <title>Deep-cultivation of Planctomycetes and their phenomic and genomic characterization uncovers novel biology.</title>
        <authorList>
            <person name="Wiegand S."/>
            <person name="Jogler M."/>
            <person name="Boedeker C."/>
            <person name="Pinto D."/>
            <person name="Vollmers J."/>
            <person name="Rivas-Marin E."/>
            <person name="Kohn T."/>
            <person name="Peeters S.H."/>
            <person name="Heuer A."/>
            <person name="Rast P."/>
            <person name="Oberbeckmann S."/>
            <person name="Bunk B."/>
            <person name="Jeske O."/>
            <person name="Meyerdierks A."/>
            <person name="Storesund J.E."/>
            <person name="Kallscheuer N."/>
            <person name="Luecker S."/>
            <person name="Lage O.M."/>
            <person name="Pohl T."/>
            <person name="Merkel B.J."/>
            <person name="Hornburger P."/>
            <person name="Mueller R.-W."/>
            <person name="Bruemmer F."/>
            <person name="Labrenz M."/>
            <person name="Spormann A.M."/>
            <person name="Op Den Camp H."/>
            <person name="Overmann J."/>
            <person name="Amann R."/>
            <person name="Jetten M.S.M."/>
            <person name="Mascher T."/>
            <person name="Medema M.H."/>
            <person name="Devos D.P."/>
            <person name="Kaster A.-K."/>
            <person name="Ovreas L."/>
            <person name="Rohde M."/>
            <person name="Galperin M.Y."/>
            <person name="Jogler C."/>
        </authorList>
    </citation>
    <scope>NUCLEOTIDE SEQUENCE [LARGE SCALE GENOMIC DNA]</scope>
    <source>
        <strain evidence="7 8">Pla100</strain>
    </source>
</reference>
<feature type="domain" description="RNA polymerase sigma-70 region 2" evidence="5">
    <location>
        <begin position="66"/>
        <end position="131"/>
    </location>
</feature>
<dbReference type="Pfam" id="PF04542">
    <property type="entry name" value="Sigma70_r2"/>
    <property type="match status" value="1"/>
</dbReference>
<dbReference type="GO" id="GO:0006352">
    <property type="term" value="P:DNA-templated transcription initiation"/>
    <property type="evidence" value="ECO:0007669"/>
    <property type="project" value="InterPro"/>
</dbReference>
<keyword evidence="2" id="KW-0805">Transcription regulation</keyword>
<dbReference type="Proteomes" id="UP000316213">
    <property type="component" value="Unassembled WGS sequence"/>
</dbReference>
<evidence type="ECO:0000256" key="3">
    <source>
        <dbReference type="ARBA" id="ARBA00023082"/>
    </source>
</evidence>
<evidence type="ECO:0000313" key="8">
    <source>
        <dbReference type="Proteomes" id="UP000316213"/>
    </source>
</evidence>
<name>A0A5C6A571_9BACT</name>
<keyword evidence="4" id="KW-0804">Transcription</keyword>
<keyword evidence="8" id="KW-1185">Reference proteome</keyword>
<evidence type="ECO:0000256" key="2">
    <source>
        <dbReference type="ARBA" id="ARBA00023015"/>
    </source>
</evidence>
<dbReference type="EMBL" id="SJPM01000007">
    <property type="protein sequence ID" value="TWT95122.1"/>
    <property type="molecule type" value="Genomic_DNA"/>
</dbReference>
<evidence type="ECO:0000259" key="6">
    <source>
        <dbReference type="Pfam" id="PF08281"/>
    </source>
</evidence>
<dbReference type="GO" id="GO:0016987">
    <property type="term" value="F:sigma factor activity"/>
    <property type="evidence" value="ECO:0007669"/>
    <property type="project" value="UniProtKB-KW"/>
</dbReference>
<dbReference type="InterPro" id="IPR013249">
    <property type="entry name" value="RNA_pol_sigma70_r4_t2"/>
</dbReference>
<keyword evidence="3" id="KW-0731">Sigma factor</keyword>
<comment type="similarity">
    <text evidence="1">Belongs to the sigma-70 factor family. ECF subfamily.</text>
</comment>
<comment type="caution">
    <text evidence="7">The sequence shown here is derived from an EMBL/GenBank/DDBJ whole genome shotgun (WGS) entry which is preliminary data.</text>
</comment>
<dbReference type="NCBIfam" id="TIGR02989">
    <property type="entry name" value="Sig-70_gvs1"/>
    <property type="match status" value="1"/>
</dbReference>
<dbReference type="InterPro" id="IPR014331">
    <property type="entry name" value="RNA_pol_sigma70_ECF_RHOBA"/>
</dbReference>
<evidence type="ECO:0000313" key="7">
    <source>
        <dbReference type="EMBL" id="TWT95122.1"/>
    </source>
</evidence>
<dbReference type="SUPFAM" id="SSF88946">
    <property type="entry name" value="Sigma2 domain of RNA polymerase sigma factors"/>
    <property type="match status" value="1"/>
</dbReference>
<dbReference type="InterPro" id="IPR039425">
    <property type="entry name" value="RNA_pol_sigma-70-like"/>
</dbReference>
<feature type="domain" description="RNA polymerase sigma factor 70 region 4 type 2" evidence="6">
    <location>
        <begin position="161"/>
        <end position="212"/>
    </location>
</feature>
<dbReference type="AlphaFoldDB" id="A0A5C6A571"/>
<dbReference type="CDD" id="cd06171">
    <property type="entry name" value="Sigma70_r4"/>
    <property type="match status" value="1"/>
</dbReference>
<dbReference type="Gene3D" id="1.10.1740.10">
    <property type="match status" value="1"/>
</dbReference>
<dbReference type="Gene3D" id="1.10.10.10">
    <property type="entry name" value="Winged helix-like DNA-binding domain superfamily/Winged helix DNA-binding domain"/>
    <property type="match status" value="1"/>
</dbReference>
<evidence type="ECO:0000259" key="5">
    <source>
        <dbReference type="Pfam" id="PF04542"/>
    </source>
</evidence>
<accession>A0A5C6A571</accession>
<protein>
    <submittedName>
        <fullName evidence="7">RNA polymerase sigma factor</fullName>
    </submittedName>
</protein>
<sequence>MQMLTNPFLPEGRAALKSRERGQLVSISRRVGKVKLPPCPRESNASSSHLPAFKMKRTPEFIQLLTSSQSRLYGYILSLLYDADQASDVLQQTNAILWEKEDDFELGTNFIAWSFRIAYYQVLAHRKQSQRERLSFNNELIAEIAKVASDAGETFESRQRLMRQCLQKLNQRQREVIHRRYDSGASLDSIANETEMTVNAVKQLLFRARNALARCINQGLEEEMAS</sequence>
<evidence type="ECO:0000256" key="1">
    <source>
        <dbReference type="ARBA" id="ARBA00010641"/>
    </source>
</evidence>
<dbReference type="PANTHER" id="PTHR43133:SF51">
    <property type="entry name" value="RNA POLYMERASE SIGMA FACTOR"/>
    <property type="match status" value="1"/>
</dbReference>
<dbReference type="InterPro" id="IPR013324">
    <property type="entry name" value="RNA_pol_sigma_r3/r4-like"/>
</dbReference>
<dbReference type="PANTHER" id="PTHR43133">
    <property type="entry name" value="RNA POLYMERASE ECF-TYPE SIGMA FACTO"/>
    <property type="match status" value="1"/>
</dbReference>
<dbReference type="InterPro" id="IPR036388">
    <property type="entry name" value="WH-like_DNA-bd_sf"/>
</dbReference>
<proteinExistence type="inferred from homology"/>
<dbReference type="InterPro" id="IPR007627">
    <property type="entry name" value="RNA_pol_sigma70_r2"/>
</dbReference>
<dbReference type="NCBIfam" id="TIGR02937">
    <property type="entry name" value="sigma70-ECF"/>
    <property type="match status" value="1"/>
</dbReference>